<organism evidence="5 6">
    <name type="scientific">Lacticaseibacillus suilingensis</name>
    <dbReference type="NCBI Taxonomy" id="2799577"/>
    <lineage>
        <taxon>Bacteria</taxon>
        <taxon>Bacillati</taxon>
        <taxon>Bacillota</taxon>
        <taxon>Bacilli</taxon>
        <taxon>Lactobacillales</taxon>
        <taxon>Lactobacillaceae</taxon>
        <taxon>Lacticaseibacillus</taxon>
    </lineage>
</organism>
<keyword evidence="3" id="KW-0238">DNA-binding</keyword>
<evidence type="ECO:0000313" key="5">
    <source>
        <dbReference type="EMBL" id="MFD1398333.1"/>
    </source>
</evidence>
<dbReference type="InterPro" id="IPR036390">
    <property type="entry name" value="WH_DNA-bd_sf"/>
</dbReference>
<dbReference type="Pfam" id="PF03965">
    <property type="entry name" value="Penicillinase_R"/>
    <property type="match status" value="1"/>
</dbReference>
<evidence type="ECO:0000256" key="3">
    <source>
        <dbReference type="ARBA" id="ARBA00023125"/>
    </source>
</evidence>
<comment type="caution">
    <text evidence="5">The sequence shown here is derived from an EMBL/GenBank/DDBJ whole genome shotgun (WGS) entry which is preliminary data.</text>
</comment>
<evidence type="ECO:0000256" key="1">
    <source>
        <dbReference type="ARBA" id="ARBA00011046"/>
    </source>
</evidence>
<dbReference type="NCBIfam" id="TIGR02698">
    <property type="entry name" value="CopY_TcrY"/>
    <property type="match status" value="1"/>
</dbReference>
<sequence>MTPKIDDISPAEWEVMRIVWTKGEVSSHDLISLLQQKRDWSDSTIKTLIGRLVKKALLQTTKDGRRFLYTATVAEGTAMDSNVQAMFANLCAMKRGQTLVNLIKALPLAQADITALQAVLADKAKTAPEMVPCDCLPDETQCETCEVKDHE</sequence>
<dbReference type="EMBL" id="JBHTOA010000016">
    <property type="protein sequence ID" value="MFD1398333.1"/>
    <property type="molecule type" value="Genomic_DNA"/>
</dbReference>
<dbReference type="SUPFAM" id="SSF46785">
    <property type="entry name" value="Winged helix' DNA-binding domain"/>
    <property type="match status" value="1"/>
</dbReference>
<dbReference type="PIRSF" id="PIRSF019455">
    <property type="entry name" value="CopR_AtkY"/>
    <property type="match status" value="1"/>
</dbReference>
<proteinExistence type="inferred from homology"/>
<accession>A0ABW4BFM6</accession>
<gene>
    <name evidence="5" type="ORF">ACFQ41_03310</name>
</gene>
<evidence type="ECO:0000256" key="4">
    <source>
        <dbReference type="ARBA" id="ARBA00023163"/>
    </source>
</evidence>
<evidence type="ECO:0000256" key="2">
    <source>
        <dbReference type="ARBA" id="ARBA00023015"/>
    </source>
</evidence>
<keyword evidence="6" id="KW-1185">Reference proteome</keyword>
<evidence type="ECO:0000313" key="6">
    <source>
        <dbReference type="Proteomes" id="UP001597199"/>
    </source>
</evidence>
<keyword evidence="2" id="KW-0805">Transcription regulation</keyword>
<dbReference type="InterPro" id="IPR036388">
    <property type="entry name" value="WH-like_DNA-bd_sf"/>
</dbReference>
<reference evidence="6" key="1">
    <citation type="journal article" date="2019" name="Int. J. Syst. Evol. Microbiol.">
        <title>The Global Catalogue of Microorganisms (GCM) 10K type strain sequencing project: providing services to taxonomists for standard genome sequencing and annotation.</title>
        <authorList>
            <consortium name="The Broad Institute Genomics Platform"/>
            <consortium name="The Broad Institute Genome Sequencing Center for Infectious Disease"/>
            <person name="Wu L."/>
            <person name="Ma J."/>
        </authorList>
    </citation>
    <scope>NUCLEOTIDE SEQUENCE [LARGE SCALE GENOMIC DNA]</scope>
    <source>
        <strain evidence="6">CCM 9110</strain>
    </source>
</reference>
<dbReference type="Proteomes" id="UP001597199">
    <property type="component" value="Unassembled WGS sequence"/>
</dbReference>
<protein>
    <submittedName>
        <fullName evidence="5">CopY/TcrY family copper transport repressor</fullName>
    </submittedName>
</protein>
<dbReference type="InterPro" id="IPR005650">
    <property type="entry name" value="BlaI_family"/>
</dbReference>
<name>A0ABW4BFM6_9LACO</name>
<comment type="similarity">
    <text evidence="1">Belongs to the BlaI transcriptional regulatory family.</text>
</comment>
<dbReference type="Gene3D" id="1.10.10.10">
    <property type="entry name" value="Winged helix-like DNA-binding domain superfamily/Winged helix DNA-binding domain"/>
    <property type="match status" value="1"/>
</dbReference>
<dbReference type="RefSeq" id="WP_204117808.1">
    <property type="nucleotide sequence ID" value="NZ_BOLV01000001.1"/>
</dbReference>
<dbReference type="InterPro" id="IPR014071">
    <property type="entry name" value="Cu_transp_CopY/TcrY"/>
</dbReference>
<keyword evidence="4" id="KW-0804">Transcription</keyword>